<dbReference type="AlphaFoldDB" id="A0A8J8P1G0"/>
<evidence type="ECO:0000313" key="1">
    <source>
        <dbReference type="EMBL" id="TNV86182.1"/>
    </source>
</evidence>
<organism evidence="1 2">
    <name type="scientific">Halteria grandinella</name>
    <dbReference type="NCBI Taxonomy" id="5974"/>
    <lineage>
        <taxon>Eukaryota</taxon>
        <taxon>Sar</taxon>
        <taxon>Alveolata</taxon>
        <taxon>Ciliophora</taxon>
        <taxon>Intramacronucleata</taxon>
        <taxon>Spirotrichea</taxon>
        <taxon>Stichotrichia</taxon>
        <taxon>Sporadotrichida</taxon>
        <taxon>Halteriidae</taxon>
        <taxon>Halteria</taxon>
    </lineage>
</organism>
<reference evidence="1" key="1">
    <citation type="submission" date="2019-06" db="EMBL/GenBank/DDBJ databases">
        <authorList>
            <person name="Zheng W."/>
        </authorList>
    </citation>
    <scope>NUCLEOTIDE SEQUENCE</scope>
    <source>
        <strain evidence="1">QDHG01</strain>
    </source>
</reference>
<protein>
    <submittedName>
        <fullName evidence="1">Uncharacterized protein</fullName>
    </submittedName>
</protein>
<comment type="caution">
    <text evidence="1">The sequence shown here is derived from an EMBL/GenBank/DDBJ whole genome shotgun (WGS) entry which is preliminary data.</text>
</comment>
<accession>A0A8J8P1G0</accession>
<dbReference type="EMBL" id="RRYP01001252">
    <property type="protein sequence ID" value="TNV86182.1"/>
    <property type="molecule type" value="Genomic_DNA"/>
</dbReference>
<evidence type="ECO:0000313" key="2">
    <source>
        <dbReference type="Proteomes" id="UP000785679"/>
    </source>
</evidence>
<sequence length="72" mass="7938">MEAAFEVENLQIMRFLKSKKVGRLFVKKLADLAKNHPRKIQDLDLSGSDSLSAFAIDLCASLKSKSDSGLNV</sequence>
<gene>
    <name evidence="1" type="ORF">FGO68_gene6693</name>
</gene>
<proteinExistence type="predicted"/>
<keyword evidence="2" id="KW-1185">Reference proteome</keyword>
<name>A0A8J8P1G0_HALGN</name>
<dbReference type="Proteomes" id="UP000785679">
    <property type="component" value="Unassembled WGS sequence"/>
</dbReference>